<protein>
    <submittedName>
        <fullName evidence="1">Uncharacterized protein</fullName>
    </submittedName>
</protein>
<reference evidence="1" key="2">
    <citation type="journal article" date="2015" name="Data Brief">
        <title>Shoot transcriptome of the giant reed, Arundo donax.</title>
        <authorList>
            <person name="Barrero R.A."/>
            <person name="Guerrero F.D."/>
            <person name="Moolhuijzen P."/>
            <person name="Goolsby J.A."/>
            <person name="Tidwell J."/>
            <person name="Bellgard S.E."/>
            <person name="Bellgard M.I."/>
        </authorList>
    </citation>
    <scope>NUCLEOTIDE SEQUENCE</scope>
    <source>
        <tissue evidence="1">Shoot tissue taken approximately 20 cm above the soil surface</tissue>
    </source>
</reference>
<organism evidence="1">
    <name type="scientific">Arundo donax</name>
    <name type="common">Giant reed</name>
    <name type="synonym">Donax arundinaceus</name>
    <dbReference type="NCBI Taxonomy" id="35708"/>
    <lineage>
        <taxon>Eukaryota</taxon>
        <taxon>Viridiplantae</taxon>
        <taxon>Streptophyta</taxon>
        <taxon>Embryophyta</taxon>
        <taxon>Tracheophyta</taxon>
        <taxon>Spermatophyta</taxon>
        <taxon>Magnoliopsida</taxon>
        <taxon>Liliopsida</taxon>
        <taxon>Poales</taxon>
        <taxon>Poaceae</taxon>
        <taxon>PACMAD clade</taxon>
        <taxon>Arundinoideae</taxon>
        <taxon>Arundineae</taxon>
        <taxon>Arundo</taxon>
    </lineage>
</organism>
<proteinExistence type="predicted"/>
<reference evidence="1" key="1">
    <citation type="submission" date="2014-09" db="EMBL/GenBank/DDBJ databases">
        <authorList>
            <person name="Magalhaes I.L.F."/>
            <person name="Oliveira U."/>
            <person name="Santos F.R."/>
            <person name="Vidigal T.H.D.A."/>
            <person name="Brescovit A.D."/>
            <person name="Santos A.J."/>
        </authorList>
    </citation>
    <scope>NUCLEOTIDE SEQUENCE</scope>
    <source>
        <tissue evidence="1">Shoot tissue taken approximately 20 cm above the soil surface</tissue>
    </source>
</reference>
<accession>A0A0A9B660</accession>
<name>A0A0A9B660_ARUDO</name>
<evidence type="ECO:0000313" key="1">
    <source>
        <dbReference type="EMBL" id="JAD56630.1"/>
    </source>
</evidence>
<sequence length="15" mass="1906">MLRIRTLSWYLVLIE</sequence>
<dbReference type="EMBL" id="GBRH01241265">
    <property type="protein sequence ID" value="JAD56630.1"/>
    <property type="molecule type" value="Transcribed_RNA"/>
</dbReference>